<organism evidence="4 5">
    <name type="scientific">Aduncisulcus paluster</name>
    <dbReference type="NCBI Taxonomy" id="2918883"/>
    <lineage>
        <taxon>Eukaryota</taxon>
        <taxon>Metamonada</taxon>
        <taxon>Carpediemonas-like organisms</taxon>
        <taxon>Aduncisulcus</taxon>
    </lineage>
</organism>
<keyword evidence="2" id="KW-0460">Magnesium</keyword>
<evidence type="ECO:0000256" key="1">
    <source>
        <dbReference type="ARBA" id="ARBA00022723"/>
    </source>
</evidence>
<dbReference type="Proteomes" id="UP001057375">
    <property type="component" value="Unassembled WGS sequence"/>
</dbReference>
<dbReference type="EMBL" id="BQXS01010512">
    <property type="protein sequence ID" value="GKT33805.1"/>
    <property type="molecule type" value="Genomic_DNA"/>
</dbReference>
<keyword evidence="1" id="KW-0479">Metal-binding</keyword>
<evidence type="ECO:0000313" key="4">
    <source>
        <dbReference type="EMBL" id="GKT33805.1"/>
    </source>
</evidence>
<dbReference type="InterPro" id="IPR009014">
    <property type="entry name" value="Transketo_C/PFOR_II"/>
</dbReference>
<dbReference type="InterPro" id="IPR033247">
    <property type="entry name" value="Transketolase_fam"/>
</dbReference>
<dbReference type="Pfam" id="PF22613">
    <property type="entry name" value="Transketolase_C_1"/>
    <property type="match status" value="1"/>
</dbReference>
<feature type="non-terminal residue" evidence="4">
    <location>
        <position position="1"/>
    </location>
</feature>
<dbReference type="InterPro" id="IPR055152">
    <property type="entry name" value="Transketolase-like_C_2"/>
</dbReference>
<reference evidence="4" key="1">
    <citation type="submission" date="2022-03" db="EMBL/GenBank/DDBJ databases">
        <title>Draft genome sequence of Aduncisulcus paluster, a free-living microaerophilic Fornicata.</title>
        <authorList>
            <person name="Yuyama I."/>
            <person name="Kume K."/>
            <person name="Tamura T."/>
            <person name="Inagaki Y."/>
            <person name="Hashimoto T."/>
        </authorList>
    </citation>
    <scope>NUCLEOTIDE SEQUENCE</scope>
    <source>
        <strain evidence="4">NY0171</strain>
    </source>
</reference>
<keyword evidence="5" id="KW-1185">Reference proteome</keyword>
<protein>
    <submittedName>
        <fullName evidence="4">Transketolase family like protein</fullName>
    </submittedName>
</protein>
<proteinExistence type="predicted"/>
<dbReference type="SUPFAM" id="SSF52922">
    <property type="entry name" value="TK C-terminal domain-like"/>
    <property type="match status" value="1"/>
</dbReference>
<comment type="caution">
    <text evidence="4">The sequence shown here is derived from an EMBL/GenBank/DDBJ whole genome shotgun (WGS) entry which is preliminary data.</text>
</comment>
<feature type="domain" description="Transketolase-like C-terminal" evidence="3">
    <location>
        <begin position="32"/>
        <end position="140"/>
    </location>
</feature>
<dbReference type="PANTHER" id="PTHR43522:SF2">
    <property type="entry name" value="TRANSKETOLASE 1-RELATED"/>
    <property type="match status" value="1"/>
</dbReference>
<sequence>ALTMDAPTGFVCSRQKLRNLKGAKVTGDVSNGGYLLEKREGADVTLMASGSEVALCLDAAAELEKQDIIVNVVSVPCFDLLCEQDEDYIEEIINMEETFVIAVEAATAIEYYKFADHVIGMSTFGESGPAGQLFDKFGFTTEKLVANIKEFVS</sequence>
<dbReference type="PANTHER" id="PTHR43522">
    <property type="entry name" value="TRANSKETOLASE"/>
    <property type="match status" value="1"/>
</dbReference>
<evidence type="ECO:0000259" key="3">
    <source>
        <dbReference type="Pfam" id="PF22613"/>
    </source>
</evidence>
<gene>
    <name evidence="4" type="ORF">ADUPG1_007519</name>
</gene>
<accession>A0ABQ5KS44</accession>
<dbReference type="Gene3D" id="3.40.50.920">
    <property type="match status" value="1"/>
</dbReference>
<evidence type="ECO:0000256" key="2">
    <source>
        <dbReference type="ARBA" id="ARBA00022842"/>
    </source>
</evidence>
<name>A0ABQ5KS44_9EUKA</name>
<evidence type="ECO:0000313" key="5">
    <source>
        <dbReference type="Proteomes" id="UP001057375"/>
    </source>
</evidence>